<evidence type="ECO:0000256" key="4">
    <source>
        <dbReference type="SAM" id="MobiDB-lite"/>
    </source>
</evidence>
<dbReference type="RefSeq" id="WP_350348605.1">
    <property type="nucleotide sequence ID" value="NZ_CP158374.1"/>
</dbReference>
<feature type="transmembrane region" description="Helical" evidence="5">
    <location>
        <begin position="1125"/>
        <end position="1143"/>
    </location>
</feature>
<dbReference type="GO" id="GO:0005975">
    <property type="term" value="P:carbohydrate metabolic process"/>
    <property type="evidence" value="ECO:0007669"/>
    <property type="project" value="UniProtKB-ARBA"/>
</dbReference>
<reference evidence="8" key="1">
    <citation type="submission" date="2024-05" db="EMBL/GenBank/DDBJ databases">
        <authorList>
            <person name="Yu L."/>
        </authorList>
    </citation>
    <scope>NUCLEOTIDE SEQUENCE</scope>
    <source>
        <strain evidence="8">G08B096</strain>
    </source>
</reference>
<feature type="chain" id="PRO_5043526480" evidence="6">
    <location>
        <begin position="28"/>
        <end position="1153"/>
    </location>
</feature>
<feature type="signal peptide" evidence="6">
    <location>
        <begin position="1"/>
        <end position="27"/>
    </location>
</feature>
<dbReference type="InterPro" id="IPR033764">
    <property type="entry name" value="Sdr_B"/>
</dbReference>
<gene>
    <name evidence="8" type="ORF">ABIQ69_01365</name>
</gene>
<evidence type="ECO:0000256" key="6">
    <source>
        <dbReference type="SAM" id="SignalP"/>
    </source>
</evidence>
<keyword evidence="3 6" id="KW-0732">Signal</keyword>
<dbReference type="AlphaFoldDB" id="A0AAU7W8R5"/>
<evidence type="ECO:0000259" key="7">
    <source>
        <dbReference type="Pfam" id="PF17210"/>
    </source>
</evidence>
<proteinExistence type="predicted"/>
<sequence>MTRGWVSALAALALVLSGALVTEPAQADSPVVTVTVAPVDEEIESGARAVFRISYACSTLVGFCTGVVVTADPPPGVQPGTGEAVPNVDVASATGGDAVALVFSPLAGGTSGEVQVSWVVPNPVTLPGTEVSQSITLAADGQDTATVTSAPLAVTATPQLAAQLAMLDPTDETAVVVDRPVTYRVYDCNPGATGLGALGSSTVTLTLTLPTGAVVDPASVTGGGVVSGDTVTWTATDPIANGCDLPERAYDVTVTYPSAVFQPPPANPPAVFTRTPALHVEATALDATVLTADDTVTHTFVGRSANDNYGSTTVWRGTSGSDWAAPRAISRTNTTEIYDWRLYGYWTLSAIGPQPWPDRYNVMVHQSRIPCVVGSTAISPNPTGTDPLVGNVPGDWSVPANQCQTPGFEVLWLNLDEYSASKVTQVEVVTWNGSAGTVYKWNPSGPIGGALDLAVHAVPDVRGPTLVGGDAPDLGGESETGEAASAPALGSGDGRLVTGTVDSLGVPAGEIVTDVRIVYDQVDYYNQVMATMQGRSTPAFATSGATQMFNKITAITYNGGFAWGTTPPPVANWFGGTDFFQYVRPFIEPAPDPVVTKTAVDPVSALAPGDTPQWRVRLANGFNGTPLNPYLVEVLPPGHTLVPESLTWTNLEMLDGVQLDFTSSTVVIDGVERTALTFSWAPEHVMDNPNDETSPDHQYYVEGRLPTLELRTQLPQAIADGTRTGNEANLAYLFDGVVNLPVLDGAPVDEFDLDEDGITAERVARASVDWTAVGTAGVIAELFVRAGGATEWTKAAAIDDTWRTDAAPIEYRIQVANRENYRVNDFVLYDVFPFIGDHGLSAELSGDPRGTEWEPVFTGVTSVPDFVELAYSTSTTPCTPELFDGDQGTCVDDWTTTPPADLASVRALRATVTEPYEEPDVDNPPLTIDYGMEVPVPADVALLAVPAPAPGESPADANVAWQGSRVNSAGEVVDLLRAESAIARVSLIAGGLSGVVWHDVDRDGLREDGEPPIAGVPVELLDETGEPVVGPAGAVVTLTDDSGAWAFEAPMGRYLVRFPTATDGLPLTVQRSAEALGSDPAADGVAGPYDVTAAAPLVTGIDAGYGLVPAPGPAPASLPSTGVDALAWAGPAGLLVLLGLALARSRRRSAARP</sequence>
<name>A0AAU7W8R5_9MICO</name>
<evidence type="ECO:0000256" key="3">
    <source>
        <dbReference type="ARBA" id="ARBA00022729"/>
    </source>
</evidence>
<dbReference type="GO" id="GO:0005576">
    <property type="term" value="C:extracellular region"/>
    <property type="evidence" value="ECO:0007669"/>
    <property type="project" value="UniProtKB-SubCell"/>
</dbReference>
<evidence type="ECO:0000256" key="1">
    <source>
        <dbReference type="ARBA" id="ARBA00004613"/>
    </source>
</evidence>
<accession>A0AAU7W8R5</accession>
<dbReference type="SUPFAM" id="SSF117074">
    <property type="entry name" value="Hypothetical protein PA1324"/>
    <property type="match status" value="1"/>
</dbReference>
<dbReference type="InterPro" id="IPR013783">
    <property type="entry name" value="Ig-like_fold"/>
</dbReference>
<dbReference type="Gene3D" id="2.60.40.10">
    <property type="entry name" value="Immunoglobulins"/>
    <property type="match status" value="1"/>
</dbReference>
<feature type="region of interest" description="Disordered" evidence="4">
    <location>
        <begin position="466"/>
        <end position="492"/>
    </location>
</feature>
<keyword evidence="5" id="KW-0812">Transmembrane</keyword>
<comment type="subcellular location">
    <subcellularLocation>
        <location evidence="1">Secreted</location>
    </subcellularLocation>
</comment>
<dbReference type="EMBL" id="CP158374">
    <property type="protein sequence ID" value="XBX82589.1"/>
    <property type="molecule type" value="Genomic_DNA"/>
</dbReference>
<evidence type="ECO:0000313" key="8">
    <source>
        <dbReference type="EMBL" id="XBX82589.1"/>
    </source>
</evidence>
<keyword evidence="5" id="KW-1133">Transmembrane helix</keyword>
<feature type="domain" description="SD-repeat containing protein B" evidence="7">
    <location>
        <begin position="995"/>
        <end position="1086"/>
    </location>
</feature>
<evidence type="ECO:0000256" key="2">
    <source>
        <dbReference type="ARBA" id="ARBA00022525"/>
    </source>
</evidence>
<evidence type="ECO:0000256" key="5">
    <source>
        <dbReference type="SAM" id="Phobius"/>
    </source>
</evidence>
<keyword evidence="2" id="KW-0964">Secreted</keyword>
<organism evidence="8">
    <name type="scientific">Agromyces sp. G08B096</name>
    <dbReference type="NCBI Taxonomy" id="3156399"/>
    <lineage>
        <taxon>Bacteria</taxon>
        <taxon>Bacillati</taxon>
        <taxon>Actinomycetota</taxon>
        <taxon>Actinomycetes</taxon>
        <taxon>Micrococcales</taxon>
        <taxon>Microbacteriaceae</taxon>
        <taxon>Agromyces</taxon>
    </lineage>
</organism>
<protein>
    <submittedName>
        <fullName evidence="8">SdrD B-like domain-containing protein</fullName>
    </submittedName>
</protein>
<dbReference type="Pfam" id="PF17210">
    <property type="entry name" value="SdrD_B"/>
    <property type="match status" value="1"/>
</dbReference>
<keyword evidence="5" id="KW-0472">Membrane</keyword>